<dbReference type="OrthoDB" id="9815130at2"/>
<dbReference type="InterPro" id="IPR015273">
    <property type="entry name" value="Cys-tRNA-synt_Ia_DALR"/>
</dbReference>
<evidence type="ECO:0000256" key="6">
    <source>
        <dbReference type="ARBA" id="ARBA00022723"/>
    </source>
</evidence>
<dbReference type="InterPro" id="IPR024909">
    <property type="entry name" value="Cys-tRNA/MSH_ligase"/>
</dbReference>
<dbReference type="Pfam" id="PF09190">
    <property type="entry name" value="DALR_2"/>
    <property type="match status" value="1"/>
</dbReference>
<comment type="catalytic activity">
    <reaction evidence="12 13">
        <text>tRNA(Cys) + L-cysteine + ATP = L-cysteinyl-tRNA(Cys) + AMP + diphosphate</text>
        <dbReference type="Rhea" id="RHEA:17773"/>
        <dbReference type="Rhea" id="RHEA-COMP:9661"/>
        <dbReference type="Rhea" id="RHEA-COMP:9679"/>
        <dbReference type="ChEBI" id="CHEBI:30616"/>
        <dbReference type="ChEBI" id="CHEBI:33019"/>
        <dbReference type="ChEBI" id="CHEBI:35235"/>
        <dbReference type="ChEBI" id="CHEBI:78442"/>
        <dbReference type="ChEBI" id="CHEBI:78517"/>
        <dbReference type="ChEBI" id="CHEBI:456215"/>
        <dbReference type="EC" id="6.1.1.16"/>
    </reaction>
</comment>
<evidence type="ECO:0000256" key="3">
    <source>
        <dbReference type="ARBA" id="ARBA00011245"/>
    </source>
</evidence>
<dbReference type="SUPFAM" id="SSF52374">
    <property type="entry name" value="Nucleotidylyl transferase"/>
    <property type="match status" value="1"/>
</dbReference>
<keyword evidence="5 13" id="KW-0436">Ligase</keyword>
<evidence type="ECO:0000256" key="7">
    <source>
        <dbReference type="ARBA" id="ARBA00022741"/>
    </source>
</evidence>
<evidence type="ECO:0000256" key="8">
    <source>
        <dbReference type="ARBA" id="ARBA00022833"/>
    </source>
</evidence>
<dbReference type="NCBIfam" id="TIGR00435">
    <property type="entry name" value="cysS"/>
    <property type="match status" value="1"/>
</dbReference>
<name>A0A222END3_9MOLU</name>
<evidence type="ECO:0000313" key="15">
    <source>
        <dbReference type="EMBL" id="ASP27804.1"/>
    </source>
</evidence>
<evidence type="ECO:0000256" key="13">
    <source>
        <dbReference type="HAMAP-Rule" id="MF_00041"/>
    </source>
</evidence>
<dbReference type="EC" id="6.1.1.16" evidence="13"/>
<feature type="short sequence motif" description="'HIGH' region" evidence="13">
    <location>
        <begin position="26"/>
        <end position="36"/>
    </location>
</feature>
<comment type="subcellular location">
    <subcellularLocation>
        <location evidence="1 13">Cytoplasm</location>
    </subcellularLocation>
</comment>
<keyword evidence="7 13" id="KW-0547">Nucleotide-binding</keyword>
<feature type="binding site" evidence="13">
    <location>
        <position position="24"/>
    </location>
    <ligand>
        <name>Zn(2+)</name>
        <dbReference type="ChEBI" id="CHEBI:29105"/>
    </ligand>
</feature>
<feature type="binding site" evidence="13">
    <location>
        <position position="229"/>
    </location>
    <ligand>
        <name>Zn(2+)</name>
        <dbReference type="ChEBI" id="CHEBI:29105"/>
    </ligand>
</feature>
<keyword evidence="8 13" id="KW-0862">Zinc</keyword>
<keyword evidence="6 13" id="KW-0479">Metal-binding</keyword>
<protein>
    <recommendedName>
        <fullName evidence="13">Cysteine--tRNA ligase</fullName>
        <ecNumber evidence="13">6.1.1.16</ecNumber>
    </recommendedName>
    <alternativeName>
        <fullName evidence="13">Cysteinyl-tRNA synthetase</fullName>
        <shortName evidence="13">CysRS</shortName>
    </alternativeName>
</protein>
<evidence type="ECO:0000256" key="2">
    <source>
        <dbReference type="ARBA" id="ARBA00005594"/>
    </source>
</evidence>
<gene>
    <name evidence="13 15" type="primary">cysS</name>
    <name evidence="15" type="ORF">SCORR_v1c00290</name>
</gene>
<evidence type="ECO:0000256" key="12">
    <source>
        <dbReference type="ARBA" id="ARBA00047398"/>
    </source>
</evidence>
<dbReference type="SMART" id="SM00840">
    <property type="entry name" value="DALR_2"/>
    <property type="match status" value="1"/>
</dbReference>
<comment type="similarity">
    <text evidence="2 13">Belongs to the class-I aminoacyl-tRNA synthetase family.</text>
</comment>
<dbReference type="InterPro" id="IPR014729">
    <property type="entry name" value="Rossmann-like_a/b/a_fold"/>
</dbReference>
<keyword evidence="9 13" id="KW-0067">ATP-binding</keyword>
<dbReference type="GO" id="GO:0006423">
    <property type="term" value="P:cysteinyl-tRNA aminoacylation"/>
    <property type="evidence" value="ECO:0007669"/>
    <property type="project" value="UniProtKB-UniRule"/>
</dbReference>
<dbReference type="CDD" id="cd00672">
    <property type="entry name" value="CysRS_core"/>
    <property type="match status" value="1"/>
</dbReference>
<dbReference type="SUPFAM" id="SSF47323">
    <property type="entry name" value="Anticodon-binding domain of a subclass of class I aminoacyl-tRNA synthetases"/>
    <property type="match status" value="1"/>
</dbReference>
<keyword evidence="10 13" id="KW-0648">Protein biosynthesis</keyword>
<evidence type="ECO:0000313" key="16">
    <source>
        <dbReference type="Proteomes" id="UP000203229"/>
    </source>
</evidence>
<feature type="binding site" evidence="13">
    <location>
        <position position="233"/>
    </location>
    <ligand>
        <name>Zn(2+)</name>
        <dbReference type="ChEBI" id="CHEBI:29105"/>
    </ligand>
</feature>
<dbReference type="RefSeq" id="WP_094047971.1">
    <property type="nucleotide sequence ID" value="NZ_CP022535.1"/>
</dbReference>
<proteinExistence type="inferred from homology"/>
<dbReference type="InterPro" id="IPR015803">
    <property type="entry name" value="Cys-tRNA-ligase"/>
</dbReference>
<evidence type="ECO:0000256" key="4">
    <source>
        <dbReference type="ARBA" id="ARBA00022490"/>
    </source>
</evidence>
<dbReference type="GO" id="GO:0004817">
    <property type="term" value="F:cysteine-tRNA ligase activity"/>
    <property type="evidence" value="ECO:0007669"/>
    <property type="project" value="UniProtKB-UniRule"/>
</dbReference>
<dbReference type="InterPro" id="IPR032678">
    <property type="entry name" value="tRNA-synt_1_cat_dom"/>
</dbReference>
<keyword evidence="4 13" id="KW-0963">Cytoplasm</keyword>
<dbReference type="PANTHER" id="PTHR10890:SF3">
    <property type="entry name" value="CYSTEINE--TRNA LIGASE, CYTOPLASMIC"/>
    <property type="match status" value="1"/>
</dbReference>
<reference evidence="15 16" key="1">
    <citation type="submission" date="2017-07" db="EMBL/GenBank/DDBJ databases">
        <title>Complete genome sequence of Spiroplasma corruscae EC-1 (DSM 19793).</title>
        <authorList>
            <person name="Tsai Y.-M."/>
            <person name="Lo W.-S."/>
            <person name="Kuo C.-H."/>
        </authorList>
    </citation>
    <scope>NUCLEOTIDE SEQUENCE [LARGE SCALE GENOMIC DNA]</scope>
    <source>
        <strain evidence="15 16">EC-1</strain>
    </source>
</reference>
<dbReference type="KEGG" id="scou:SCORR_v1c00290"/>
<organism evidence="15 16">
    <name type="scientific">Spiroplasma corruscae</name>
    <dbReference type="NCBI Taxonomy" id="216934"/>
    <lineage>
        <taxon>Bacteria</taxon>
        <taxon>Bacillati</taxon>
        <taxon>Mycoplasmatota</taxon>
        <taxon>Mollicutes</taxon>
        <taxon>Entomoplasmatales</taxon>
        <taxon>Spiroplasmataceae</taxon>
        <taxon>Spiroplasma</taxon>
    </lineage>
</organism>
<dbReference type="PANTHER" id="PTHR10890">
    <property type="entry name" value="CYSTEINYL-TRNA SYNTHETASE"/>
    <property type="match status" value="1"/>
</dbReference>
<dbReference type="GO" id="GO:0005524">
    <property type="term" value="F:ATP binding"/>
    <property type="evidence" value="ECO:0007669"/>
    <property type="project" value="UniProtKB-UniRule"/>
</dbReference>
<dbReference type="InterPro" id="IPR009080">
    <property type="entry name" value="tRNAsynth_Ia_anticodon-bd"/>
</dbReference>
<dbReference type="PRINTS" id="PR00983">
    <property type="entry name" value="TRNASYNTHCYS"/>
</dbReference>
<dbReference type="EMBL" id="CP022535">
    <property type="protein sequence ID" value="ASP27804.1"/>
    <property type="molecule type" value="Genomic_DNA"/>
</dbReference>
<dbReference type="GO" id="GO:0008270">
    <property type="term" value="F:zinc ion binding"/>
    <property type="evidence" value="ECO:0007669"/>
    <property type="project" value="UniProtKB-UniRule"/>
</dbReference>
<dbReference type="Proteomes" id="UP000203229">
    <property type="component" value="Chromosome"/>
</dbReference>
<dbReference type="GO" id="GO:0005829">
    <property type="term" value="C:cytosol"/>
    <property type="evidence" value="ECO:0007669"/>
    <property type="project" value="TreeGrafter"/>
</dbReference>
<feature type="short sequence motif" description="'KMSKS' region" evidence="13">
    <location>
        <begin position="261"/>
        <end position="265"/>
    </location>
</feature>
<evidence type="ECO:0000256" key="11">
    <source>
        <dbReference type="ARBA" id="ARBA00023146"/>
    </source>
</evidence>
<comment type="cofactor">
    <cofactor evidence="13">
        <name>Zn(2+)</name>
        <dbReference type="ChEBI" id="CHEBI:29105"/>
    </cofactor>
    <text evidence="13">Binds 1 zinc ion per subunit.</text>
</comment>
<evidence type="ECO:0000259" key="14">
    <source>
        <dbReference type="SMART" id="SM00840"/>
    </source>
</evidence>
<feature type="domain" description="Cysteinyl-tRNA synthetase class Ia DALR" evidence="14">
    <location>
        <begin position="350"/>
        <end position="412"/>
    </location>
</feature>
<dbReference type="AlphaFoldDB" id="A0A222END3"/>
<feature type="binding site" evidence="13">
    <location>
        <position position="264"/>
    </location>
    <ligand>
        <name>ATP</name>
        <dbReference type="ChEBI" id="CHEBI:30616"/>
    </ligand>
</feature>
<dbReference type="Pfam" id="PF01406">
    <property type="entry name" value="tRNA-synt_1e"/>
    <property type="match status" value="1"/>
</dbReference>
<dbReference type="Gene3D" id="1.20.120.1910">
    <property type="entry name" value="Cysteine-tRNA ligase, C-terminal anti-codon recognition domain"/>
    <property type="match status" value="1"/>
</dbReference>
<keyword evidence="11 13" id="KW-0030">Aminoacyl-tRNA synthetase</keyword>
<feature type="binding site" evidence="13">
    <location>
        <position position="204"/>
    </location>
    <ligand>
        <name>Zn(2+)</name>
        <dbReference type="ChEBI" id="CHEBI:29105"/>
    </ligand>
</feature>
<evidence type="ECO:0000256" key="9">
    <source>
        <dbReference type="ARBA" id="ARBA00022840"/>
    </source>
</evidence>
<evidence type="ECO:0000256" key="10">
    <source>
        <dbReference type="ARBA" id="ARBA00022917"/>
    </source>
</evidence>
<dbReference type="HAMAP" id="MF_00041">
    <property type="entry name" value="Cys_tRNA_synth"/>
    <property type="match status" value="1"/>
</dbReference>
<comment type="subunit">
    <text evidence="3 13">Monomer.</text>
</comment>
<dbReference type="Gene3D" id="3.40.50.620">
    <property type="entry name" value="HUPs"/>
    <property type="match status" value="1"/>
</dbReference>
<evidence type="ECO:0000256" key="1">
    <source>
        <dbReference type="ARBA" id="ARBA00004496"/>
    </source>
</evidence>
<evidence type="ECO:0000256" key="5">
    <source>
        <dbReference type="ARBA" id="ARBA00022598"/>
    </source>
</evidence>
<keyword evidence="16" id="KW-1185">Reference proteome</keyword>
<sequence>MKLFNSFTGDITKLNSKSVTIYTCGPTVYDYIHIGNARPLILTDTLIRYLDYKNIDYNYLLNITDIDDKIINKANQLNITEEDLVNKYKKAFLEDMNNLNLLSPTNIISISSKIDEIIFFIDALIEKGHAYESNGSVYFDISSIEEEYGKLSKQEIDNLLNGVRFDNDINKKNAFDFVLWKKTKVGKKWLSKWGLGRPGWHTECALLIDNYFKNTIDIHVGGIDLKFPHHENERIQFIAKNNIELARFWIYNGHLTLNNLKMSKSFGNIINVKDFLTNYDPNVLRYIFLSSSYRQPLNITDTSINQAVEWNKKLHNLLKTVNWKLAIKEVFENNKTPIDEDFNPLNFLEKFSNYMDDDLNTPMVITLVDDLIKNINKQLKSGYLDLCINELKEIIKCLGFSFDLLELTTDDIKLLNLWKQAKLDKDYDRADKLRQTLLERNIF</sequence>
<accession>A0A222END3</accession>